<evidence type="ECO:0000256" key="17">
    <source>
        <dbReference type="ARBA" id="ARBA00030789"/>
    </source>
</evidence>
<keyword evidence="13" id="KW-0539">Nucleus</keyword>
<evidence type="ECO:0000256" key="11">
    <source>
        <dbReference type="ARBA" id="ARBA00022990"/>
    </source>
</evidence>
<evidence type="ECO:0000256" key="8">
    <source>
        <dbReference type="ARBA" id="ARBA00022553"/>
    </source>
</evidence>
<keyword evidence="11" id="KW-0007">Acetylation</keyword>
<evidence type="ECO:0000256" key="12">
    <source>
        <dbReference type="ARBA" id="ARBA00023187"/>
    </source>
</evidence>
<evidence type="ECO:0000256" key="20">
    <source>
        <dbReference type="ARBA" id="ARBA00048222"/>
    </source>
</evidence>
<evidence type="ECO:0000256" key="15">
    <source>
        <dbReference type="ARBA" id="ARBA00030042"/>
    </source>
</evidence>
<dbReference type="FunFam" id="3.30.428.10:FF:000006">
    <property type="entry name" value="m7GpppX diphosphatase"/>
    <property type="match status" value="1"/>
</dbReference>
<protein>
    <recommendedName>
        <fullName evidence="6">m7GpppX diphosphatase</fullName>
        <ecNumber evidence="5">3.6.1.59</ecNumber>
    </recommendedName>
    <alternativeName>
        <fullName evidence="19">DCS-1</fullName>
    </alternativeName>
    <alternativeName>
        <fullName evidence="16">Decapping scavenger enzyme</fullName>
    </alternativeName>
    <alternativeName>
        <fullName evidence="17">Hint-related 7meGMP-directed hydrolase</fullName>
    </alternativeName>
    <alternativeName>
        <fullName evidence="15">Histidine triad nucleotide-binding protein 5</fullName>
    </alternativeName>
    <alternativeName>
        <fullName evidence="18">Histidine triad protein member 5</fullName>
    </alternativeName>
    <alternativeName>
        <fullName evidence="14">Scavenger mRNA-decapping enzyme DcpS</fullName>
    </alternativeName>
</protein>
<dbReference type="SUPFAM" id="SSF54197">
    <property type="entry name" value="HIT-like"/>
    <property type="match status" value="1"/>
</dbReference>
<evidence type="ECO:0000256" key="18">
    <source>
        <dbReference type="ARBA" id="ARBA00030830"/>
    </source>
</evidence>
<dbReference type="Proteomes" id="UP001562425">
    <property type="component" value="Unassembled WGS sequence"/>
</dbReference>
<dbReference type="GO" id="GO:0000288">
    <property type="term" value="P:nuclear-transcribed mRNA catabolic process, deadenylation-dependent decay"/>
    <property type="evidence" value="ECO:0007669"/>
    <property type="project" value="UniProtKB-ARBA"/>
</dbReference>
<keyword evidence="23" id="KW-1185">Reference proteome</keyword>
<evidence type="ECO:0000256" key="19">
    <source>
        <dbReference type="ARBA" id="ARBA00032946"/>
    </source>
</evidence>
<evidence type="ECO:0000256" key="2">
    <source>
        <dbReference type="ARBA" id="ARBA00004496"/>
    </source>
</evidence>
<dbReference type="GO" id="GO:0110156">
    <property type="term" value="P:mRNA methylguanosine-cap decapping"/>
    <property type="evidence" value="ECO:0007669"/>
    <property type="project" value="UniProtKB-ARBA"/>
</dbReference>
<name>A0ABD1DDS7_CULPP</name>
<comment type="catalytic activity">
    <reaction evidence="20">
        <text>a 5'-end (N(7)-methyl 5'-triphosphoguanosine)-ribonucleoside in mRNA + H2O = N(7)-methyl-GMP + a 5'-end diphospho-ribonucleoside in mRNA + 2 H(+)</text>
        <dbReference type="Rhea" id="RHEA:65388"/>
        <dbReference type="Rhea" id="RHEA-COMP:17165"/>
        <dbReference type="Rhea" id="RHEA-COMP:17167"/>
        <dbReference type="ChEBI" id="CHEBI:15377"/>
        <dbReference type="ChEBI" id="CHEBI:15378"/>
        <dbReference type="ChEBI" id="CHEBI:58285"/>
        <dbReference type="ChEBI" id="CHEBI:156461"/>
        <dbReference type="ChEBI" id="CHEBI:167616"/>
        <dbReference type="EC" id="3.6.1.59"/>
    </reaction>
</comment>
<evidence type="ECO:0000256" key="7">
    <source>
        <dbReference type="ARBA" id="ARBA00022490"/>
    </source>
</evidence>
<dbReference type="PANTHER" id="PTHR12978:SF0">
    <property type="entry name" value="M7GPPPX DIPHOSPHATASE"/>
    <property type="match status" value="1"/>
</dbReference>
<keyword evidence="8" id="KW-0597">Phosphoprotein</keyword>
<evidence type="ECO:0000256" key="6">
    <source>
        <dbReference type="ARBA" id="ARBA00015636"/>
    </source>
</evidence>
<comment type="subcellular location">
    <subcellularLocation>
        <location evidence="2">Cytoplasm</location>
    </subcellularLocation>
    <subcellularLocation>
        <location evidence="1">Nucleus</location>
    </subcellularLocation>
</comment>
<evidence type="ECO:0000256" key="4">
    <source>
        <dbReference type="ARBA" id="ARBA00011140"/>
    </source>
</evidence>
<sequence length="452" mass="50978">MPQIFEPCGKTSAECKLFWDTRQSGNLEVNSGTCAVVCCSDYDTNNLSVRTPLRFHSATHRAVPIMLEGVIEGKKHEEVSTKIDNKSNDDESSQGQQQPAETVVAVAAAAPTSASQSDSGRPSVDNGEGTKASQFQLNQFELVRILSNNSTHKSVALLGHFGNLSREQQAIVTLEKTAFTENQLQTTTTGESERNSFFTSKSQLRTEFINDVYGNFQCLTDPEINQLKVTIIYPASEKHIVKFAAQQKFLLEETAADYQTVTLPHLEQEQLSLEWLYNVLEHRKEQDRIVFEDPADDGTGFILLPDLKWDGKTLEQLYLLALVHPRGIKSLRDLTAAHLPLLRNVRDRGTEAIRERYGIGADRLRVYLHYQPTFYHLHVHFTFLQHDPPGIQCEKSHLLGTVISNLELLPDYYQRATLSCVLKETDKLYGKLKAAKEKESSEEPESKRVKLE</sequence>
<dbReference type="InterPro" id="IPR036265">
    <property type="entry name" value="HIT-like_sf"/>
</dbReference>
<dbReference type="GO" id="GO:0140932">
    <property type="term" value="F:5'-(N(7)-methyl 5'-triphosphoguanosine)-[mRNA] diphosphatase activity"/>
    <property type="evidence" value="ECO:0007669"/>
    <property type="project" value="UniProtKB-EC"/>
</dbReference>
<feature type="region of interest" description="Disordered" evidence="21">
    <location>
        <begin position="433"/>
        <end position="452"/>
    </location>
</feature>
<dbReference type="InterPro" id="IPR008594">
    <property type="entry name" value="DcpS/DCS2"/>
</dbReference>
<evidence type="ECO:0000256" key="10">
    <source>
        <dbReference type="ARBA" id="ARBA00022801"/>
    </source>
</evidence>
<proteinExistence type="inferred from homology"/>
<comment type="similarity">
    <text evidence="3">Belongs to the HIT family.</text>
</comment>
<dbReference type="EMBL" id="JBEHCU010006134">
    <property type="protein sequence ID" value="KAL1397815.1"/>
    <property type="molecule type" value="Genomic_DNA"/>
</dbReference>
<evidence type="ECO:0000256" key="16">
    <source>
        <dbReference type="ARBA" id="ARBA00030609"/>
    </source>
</evidence>
<evidence type="ECO:0000256" key="21">
    <source>
        <dbReference type="SAM" id="MobiDB-lite"/>
    </source>
</evidence>
<evidence type="ECO:0000256" key="9">
    <source>
        <dbReference type="ARBA" id="ARBA00022664"/>
    </source>
</evidence>
<evidence type="ECO:0000313" key="22">
    <source>
        <dbReference type="EMBL" id="KAL1397815.1"/>
    </source>
</evidence>
<evidence type="ECO:0000256" key="3">
    <source>
        <dbReference type="ARBA" id="ARBA00010208"/>
    </source>
</evidence>
<evidence type="ECO:0000256" key="1">
    <source>
        <dbReference type="ARBA" id="ARBA00004123"/>
    </source>
</evidence>
<dbReference type="GO" id="GO:0005634">
    <property type="term" value="C:nucleus"/>
    <property type="evidence" value="ECO:0007669"/>
    <property type="project" value="UniProtKB-SubCell"/>
</dbReference>
<dbReference type="Gene3D" id="3.30.428.10">
    <property type="entry name" value="HIT-like"/>
    <property type="match status" value="1"/>
</dbReference>
<dbReference type="Pfam" id="PF11969">
    <property type="entry name" value="DcpS_C"/>
    <property type="match status" value="1"/>
</dbReference>
<dbReference type="AlphaFoldDB" id="A0ABD1DDS7"/>
<reference evidence="22 23" key="1">
    <citation type="submission" date="2024-05" db="EMBL/GenBank/DDBJ databases">
        <title>Culex pipiens pipiens assembly and annotation.</title>
        <authorList>
            <person name="Alout H."/>
            <person name="Durand T."/>
        </authorList>
    </citation>
    <scope>NUCLEOTIDE SEQUENCE [LARGE SCALE GENOMIC DNA]</scope>
    <source>
        <strain evidence="22">HA-2024</strain>
        <tissue evidence="22">Whole body</tissue>
    </source>
</reference>
<evidence type="ECO:0000256" key="14">
    <source>
        <dbReference type="ARBA" id="ARBA00029885"/>
    </source>
</evidence>
<comment type="caution">
    <text evidence="22">The sequence shown here is derived from an EMBL/GenBank/DDBJ whole genome shotgun (WGS) entry which is preliminary data.</text>
</comment>
<organism evidence="22 23">
    <name type="scientific">Culex pipiens pipiens</name>
    <name type="common">Northern house mosquito</name>
    <dbReference type="NCBI Taxonomy" id="38569"/>
    <lineage>
        <taxon>Eukaryota</taxon>
        <taxon>Metazoa</taxon>
        <taxon>Ecdysozoa</taxon>
        <taxon>Arthropoda</taxon>
        <taxon>Hexapoda</taxon>
        <taxon>Insecta</taxon>
        <taxon>Pterygota</taxon>
        <taxon>Neoptera</taxon>
        <taxon>Endopterygota</taxon>
        <taxon>Diptera</taxon>
        <taxon>Nematocera</taxon>
        <taxon>Culicoidea</taxon>
        <taxon>Culicidae</taxon>
        <taxon>Culicinae</taxon>
        <taxon>Culicini</taxon>
        <taxon>Culex</taxon>
        <taxon>Culex</taxon>
    </lineage>
</organism>
<dbReference type="Pfam" id="PF05652">
    <property type="entry name" value="DcpS"/>
    <property type="match status" value="1"/>
</dbReference>
<keyword evidence="9" id="KW-0507">mRNA processing</keyword>
<keyword evidence="7" id="KW-0963">Cytoplasm</keyword>
<dbReference type="InterPro" id="IPR011145">
    <property type="entry name" value="Scavenger_mRNA_decap_enz_N"/>
</dbReference>
<dbReference type="SUPFAM" id="SSF102860">
    <property type="entry name" value="mRNA decapping enzyme DcpS N-terminal domain"/>
    <property type="match status" value="1"/>
</dbReference>
<keyword evidence="12" id="KW-0508">mRNA splicing</keyword>
<comment type="subunit">
    <text evidence="4">Homodimer. Associates with components of the exosome multienzyme ribonuclease complex, such as EXOSC3 and EXOSC4. Interacts with NDOR1.</text>
</comment>
<feature type="compositionally biased region" description="Low complexity" evidence="21">
    <location>
        <begin position="96"/>
        <end position="117"/>
    </location>
</feature>
<dbReference type="Gene3D" id="3.30.200.40">
    <property type="entry name" value="Scavenger mRNA decapping enzyme, N-terminal domain"/>
    <property type="match status" value="1"/>
</dbReference>
<gene>
    <name evidence="22" type="ORF">pipiens_009458</name>
</gene>
<evidence type="ECO:0000313" key="23">
    <source>
        <dbReference type="Proteomes" id="UP001562425"/>
    </source>
</evidence>
<dbReference type="GO" id="GO:0006397">
    <property type="term" value="P:mRNA processing"/>
    <property type="evidence" value="ECO:0007669"/>
    <property type="project" value="UniProtKB-KW"/>
</dbReference>
<feature type="region of interest" description="Disordered" evidence="21">
    <location>
        <begin position="83"/>
        <end position="130"/>
    </location>
</feature>
<dbReference type="GO" id="GO:0005737">
    <property type="term" value="C:cytoplasm"/>
    <property type="evidence" value="ECO:0007669"/>
    <property type="project" value="UniProtKB-SubCell"/>
</dbReference>
<evidence type="ECO:0000256" key="5">
    <source>
        <dbReference type="ARBA" id="ARBA00012520"/>
    </source>
</evidence>
<dbReference type="PANTHER" id="PTHR12978">
    <property type="entry name" value="HISTIDINE TRIAD HIT PROTEIN MEMBER"/>
    <property type="match status" value="1"/>
</dbReference>
<dbReference type="FunFam" id="3.30.200.40:FF:000001">
    <property type="entry name" value="m7GpppX diphosphatase"/>
    <property type="match status" value="1"/>
</dbReference>
<accession>A0ABD1DDS7</accession>
<keyword evidence="10" id="KW-0378">Hydrolase</keyword>
<dbReference type="GO" id="GO:0000340">
    <property type="term" value="F:RNA 7-methylguanosine cap binding"/>
    <property type="evidence" value="ECO:0007669"/>
    <property type="project" value="UniProtKB-ARBA"/>
</dbReference>
<dbReference type="EC" id="3.6.1.59" evidence="5"/>
<evidence type="ECO:0000256" key="13">
    <source>
        <dbReference type="ARBA" id="ARBA00023242"/>
    </source>
</evidence>
<dbReference type="GO" id="GO:0008380">
    <property type="term" value="P:RNA splicing"/>
    <property type="evidence" value="ECO:0007669"/>
    <property type="project" value="UniProtKB-KW"/>
</dbReference>